<protein>
    <recommendedName>
        <fullName evidence="1">DUF6894 domain-containing protein</fullName>
    </recommendedName>
</protein>
<evidence type="ECO:0000259" key="1">
    <source>
        <dbReference type="Pfam" id="PF21834"/>
    </source>
</evidence>
<sequence length="82" mass="9393">MPRYYLHLRSHDWFAPDEVGEDVPNLRAAYEAAVRAIQPISQSDLWDELPPDARSTMTIEITDAAGQIMLVVYFSDPLHQLH</sequence>
<evidence type="ECO:0000313" key="2">
    <source>
        <dbReference type="EMBL" id="MBA1159406.1"/>
    </source>
</evidence>
<reference evidence="2 3" key="1">
    <citation type="submission" date="2020-07" db="EMBL/GenBank/DDBJ databases">
        <title>Draft genome and description of Microvirga mediterraneensis Marseille-Q2068 sp. nov.</title>
        <authorList>
            <person name="Boxberger M."/>
        </authorList>
    </citation>
    <scope>NUCLEOTIDE SEQUENCE [LARGE SCALE GENOMIC DNA]</scope>
    <source>
        <strain evidence="2 3">Marseille-Q2068</strain>
    </source>
</reference>
<organism evidence="2 3">
    <name type="scientific">Microvirga mediterraneensis</name>
    <dbReference type="NCBI Taxonomy" id="2754695"/>
    <lineage>
        <taxon>Bacteria</taxon>
        <taxon>Pseudomonadati</taxon>
        <taxon>Pseudomonadota</taxon>
        <taxon>Alphaproteobacteria</taxon>
        <taxon>Hyphomicrobiales</taxon>
        <taxon>Methylobacteriaceae</taxon>
        <taxon>Microvirga</taxon>
    </lineage>
</organism>
<evidence type="ECO:0000313" key="3">
    <source>
        <dbReference type="Proteomes" id="UP000572984"/>
    </source>
</evidence>
<proteinExistence type="predicted"/>
<dbReference type="InterPro" id="IPR054189">
    <property type="entry name" value="DUF6894"/>
</dbReference>
<keyword evidence="3" id="KW-1185">Reference proteome</keyword>
<dbReference type="EMBL" id="JACDXJ010000006">
    <property type="protein sequence ID" value="MBA1159406.1"/>
    <property type="molecule type" value="Genomic_DNA"/>
</dbReference>
<dbReference type="AlphaFoldDB" id="A0A838BXV2"/>
<gene>
    <name evidence="2" type="ORF">H0S73_25345</name>
</gene>
<dbReference type="Pfam" id="PF21834">
    <property type="entry name" value="DUF6894"/>
    <property type="match status" value="1"/>
</dbReference>
<accession>A0A838BXV2</accession>
<comment type="caution">
    <text evidence="2">The sequence shown here is derived from an EMBL/GenBank/DDBJ whole genome shotgun (WGS) entry which is preliminary data.</text>
</comment>
<name>A0A838BXV2_9HYPH</name>
<dbReference type="RefSeq" id="WP_181054995.1">
    <property type="nucleotide sequence ID" value="NZ_JACDXJ010000006.1"/>
</dbReference>
<feature type="domain" description="DUF6894" evidence="1">
    <location>
        <begin position="3"/>
        <end position="74"/>
    </location>
</feature>
<dbReference type="Proteomes" id="UP000572984">
    <property type="component" value="Unassembled WGS sequence"/>
</dbReference>